<evidence type="ECO:0000259" key="2">
    <source>
        <dbReference type="PROSITE" id="PS50181"/>
    </source>
</evidence>
<dbReference type="SUPFAM" id="SSF52047">
    <property type="entry name" value="RNI-like"/>
    <property type="match status" value="1"/>
</dbReference>
<dbReference type="EMBL" id="JASCZI010212002">
    <property type="protein sequence ID" value="MED6197916.1"/>
    <property type="molecule type" value="Genomic_DNA"/>
</dbReference>
<dbReference type="Pfam" id="PF24758">
    <property type="entry name" value="LRR_At5g56370"/>
    <property type="match status" value="1"/>
</dbReference>
<dbReference type="InterPro" id="IPR001810">
    <property type="entry name" value="F-box_dom"/>
</dbReference>
<protein>
    <recommendedName>
        <fullName evidence="2">F-box domain-containing protein</fullName>
    </recommendedName>
</protein>
<reference evidence="3 4" key="1">
    <citation type="journal article" date="2023" name="Plants (Basel)">
        <title>Bridging the Gap: Combining Genomics and Transcriptomics Approaches to Understand Stylosanthes scabra, an Orphan Legume from the Brazilian Caatinga.</title>
        <authorList>
            <person name="Ferreira-Neto J.R.C."/>
            <person name="da Silva M.D."/>
            <person name="Binneck E."/>
            <person name="de Melo N.F."/>
            <person name="da Silva R.H."/>
            <person name="de Melo A.L.T.M."/>
            <person name="Pandolfi V."/>
            <person name="Bustamante F.O."/>
            <person name="Brasileiro-Vidal A.C."/>
            <person name="Benko-Iseppon A.M."/>
        </authorList>
    </citation>
    <scope>NUCLEOTIDE SEQUENCE [LARGE SCALE GENOMIC DNA]</scope>
    <source>
        <tissue evidence="3">Leaves</tissue>
    </source>
</reference>
<dbReference type="Gene3D" id="3.80.10.10">
    <property type="entry name" value="Ribonuclease Inhibitor"/>
    <property type="match status" value="1"/>
</dbReference>
<keyword evidence="4" id="KW-1185">Reference proteome</keyword>
<dbReference type="InterPro" id="IPR036047">
    <property type="entry name" value="F-box-like_dom_sf"/>
</dbReference>
<dbReference type="PANTHER" id="PTHR31900">
    <property type="entry name" value="F-BOX/RNI SUPERFAMILY PROTEIN-RELATED"/>
    <property type="match status" value="1"/>
</dbReference>
<dbReference type="InterPro" id="IPR055411">
    <property type="entry name" value="LRR_FXL15/At3g58940/PEG3-like"/>
</dbReference>
<dbReference type="InterPro" id="IPR032675">
    <property type="entry name" value="LRR_dom_sf"/>
</dbReference>
<feature type="region of interest" description="Disordered" evidence="1">
    <location>
        <begin position="1"/>
        <end position="27"/>
    </location>
</feature>
<gene>
    <name evidence="3" type="ORF">PIB30_061298</name>
</gene>
<evidence type="ECO:0000313" key="4">
    <source>
        <dbReference type="Proteomes" id="UP001341840"/>
    </source>
</evidence>
<comment type="caution">
    <text evidence="3">The sequence shown here is derived from an EMBL/GenBank/DDBJ whole genome shotgun (WGS) entry which is preliminary data.</text>
</comment>
<proteinExistence type="predicted"/>
<feature type="domain" description="F-box" evidence="2">
    <location>
        <begin position="27"/>
        <end position="63"/>
    </location>
</feature>
<evidence type="ECO:0000256" key="1">
    <source>
        <dbReference type="SAM" id="MobiDB-lite"/>
    </source>
</evidence>
<organism evidence="3 4">
    <name type="scientific">Stylosanthes scabra</name>
    <dbReference type="NCBI Taxonomy" id="79078"/>
    <lineage>
        <taxon>Eukaryota</taxon>
        <taxon>Viridiplantae</taxon>
        <taxon>Streptophyta</taxon>
        <taxon>Embryophyta</taxon>
        <taxon>Tracheophyta</taxon>
        <taxon>Spermatophyta</taxon>
        <taxon>Magnoliopsida</taxon>
        <taxon>eudicotyledons</taxon>
        <taxon>Gunneridae</taxon>
        <taxon>Pentapetalae</taxon>
        <taxon>rosids</taxon>
        <taxon>fabids</taxon>
        <taxon>Fabales</taxon>
        <taxon>Fabaceae</taxon>
        <taxon>Papilionoideae</taxon>
        <taxon>50 kb inversion clade</taxon>
        <taxon>dalbergioids sensu lato</taxon>
        <taxon>Dalbergieae</taxon>
        <taxon>Pterocarpus clade</taxon>
        <taxon>Stylosanthes</taxon>
    </lineage>
</organism>
<dbReference type="Gene3D" id="1.20.1280.50">
    <property type="match status" value="1"/>
</dbReference>
<dbReference type="PANTHER" id="PTHR31900:SF30">
    <property type="entry name" value="SUPERFAMILY PROTEIN, PUTATIVE-RELATED"/>
    <property type="match status" value="1"/>
</dbReference>
<sequence length="487" mass="55482">MGSRRKSKKQRNGEGDGEGNSNESGMGMRICDLPDPILHRILSSLPTKEAIQTSVLSKRWEHLWKNISKIELREGYLTHLQEPEAEKRRQKFMNFANRLLAACDCTRLKNFFLSCRVGQDASQINQWLCCFINPKIKELSLDFEEILEPLVFPDHLFTCSTLTKFRLDMPHIFKLPSSIHFQSLRTLILLNVIFPDSSSTQNFFSGCPALEELYLTSCNLENVEAFVISCPLLQNLDISEMEYDGLTDPNCCKVVIIGTNLKTFDYEGDYLNEYLLYDSTSVINASIKVLVPLVYTGDHYYSCQLDLGYFLFNLVKGFPNLEKLCISYSFITALSRTGLLLKCMPLCFPNLVELTLDTTGAVSLEDPGLLAMSHYSPNLEAIRFEEGVSLTKDNAECILGCIPLCFSNLKTIEINGFNGEEEELFAIKILLQVASALDKLLIQCYSSLSVSDDVDNHRERSEKFHKQILTYPKRSMDCKIEFEHKMW</sequence>
<dbReference type="CDD" id="cd22160">
    <property type="entry name" value="F-box_AtFBL13-like"/>
    <property type="match status" value="1"/>
</dbReference>
<dbReference type="Proteomes" id="UP001341840">
    <property type="component" value="Unassembled WGS sequence"/>
</dbReference>
<evidence type="ECO:0000313" key="3">
    <source>
        <dbReference type="EMBL" id="MED6197916.1"/>
    </source>
</evidence>
<dbReference type="PROSITE" id="PS50181">
    <property type="entry name" value="FBOX"/>
    <property type="match status" value="1"/>
</dbReference>
<dbReference type="InterPro" id="IPR053781">
    <property type="entry name" value="F-box_AtFBL13-like"/>
</dbReference>
<dbReference type="SUPFAM" id="SSF81383">
    <property type="entry name" value="F-box domain"/>
    <property type="match status" value="1"/>
</dbReference>
<name>A0ABU6XJC2_9FABA</name>
<dbReference type="InterPro" id="IPR050232">
    <property type="entry name" value="FBL13/AtMIF1-like"/>
</dbReference>
<feature type="compositionally biased region" description="Basic residues" evidence="1">
    <location>
        <begin position="1"/>
        <end position="10"/>
    </location>
</feature>
<accession>A0ABU6XJC2</accession>
<dbReference type="Pfam" id="PF00646">
    <property type="entry name" value="F-box"/>
    <property type="match status" value="1"/>
</dbReference>